<comment type="caution">
    <text evidence="2">The sequence shown here is derived from an EMBL/GenBank/DDBJ whole genome shotgun (WGS) entry which is preliminary data.</text>
</comment>
<feature type="transmembrane region" description="Helical" evidence="1">
    <location>
        <begin position="137"/>
        <end position="155"/>
    </location>
</feature>
<keyword evidence="3" id="KW-1185">Reference proteome</keyword>
<reference evidence="2" key="1">
    <citation type="journal article" date="2014" name="Int. J. Syst. Evol. Microbiol.">
        <title>Complete genome sequence of Corynebacterium casei LMG S-19264T (=DSM 44701T), isolated from a smear-ripened cheese.</title>
        <authorList>
            <consortium name="US DOE Joint Genome Institute (JGI-PGF)"/>
            <person name="Walter F."/>
            <person name="Albersmeier A."/>
            <person name="Kalinowski J."/>
            <person name="Ruckert C."/>
        </authorList>
    </citation>
    <scope>NUCLEOTIDE SEQUENCE</scope>
    <source>
        <strain evidence="2">CGMCC 1.16012</strain>
    </source>
</reference>
<evidence type="ECO:0008006" key="4">
    <source>
        <dbReference type="Google" id="ProtNLM"/>
    </source>
</evidence>
<keyword evidence="1" id="KW-1133">Transmembrane helix</keyword>
<keyword evidence="1" id="KW-0472">Membrane</keyword>
<feature type="transmembrane region" description="Helical" evidence="1">
    <location>
        <begin position="31"/>
        <end position="51"/>
    </location>
</feature>
<dbReference type="EMBL" id="BMKN01000001">
    <property type="protein sequence ID" value="GGE41322.1"/>
    <property type="molecule type" value="Genomic_DNA"/>
</dbReference>
<accession>A0A917ADU0</accession>
<proteinExistence type="predicted"/>
<evidence type="ECO:0000256" key="1">
    <source>
        <dbReference type="SAM" id="Phobius"/>
    </source>
</evidence>
<organism evidence="2 3">
    <name type="scientific">Actibacterium pelagium</name>
    <dbReference type="NCBI Taxonomy" id="2029103"/>
    <lineage>
        <taxon>Bacteria</taxon>
        <taxon>Pseudomonadati</taxon>
        <taxon>Pseudomonadota</taxon>
        <taxon>Alphaproteobacteria</taxon>
        <taxon>Rhodobacterales</taxon>
        <taxon>Roseobacteraceae</taxon>
        <taxon>Actibacterium</taxon>
    </lineage>
</organism>
<name>A0A917ADU0_9RHOB</name>
<dbReference type="RefSeq" id="WP_095596482.1">
    <property type="nucleotide sequence ID" value="NZ_BMKN01000001.1"/>
</dbReference>
<dbReference type="OrthoDB" id="7771437at2"/>
<keyword evidence="1" id="KW-0812">Transmembrane</keyword>
<feature type="transmembrane region" description="Helical" evidence="1">
    <location>
        <begin position="107"/>
        <end position="125"/>
    </location>
</feature>
<gene>
    <name evidence="2" type="ORF">GCM10011517_06160</name>
</gene>
<sequence length="172" mass="18571">MSVTQDIVATWRNPRRVIARQLAGGQREDRALAYAMGACALIFISQLPVIARQAHLDDTVPLEASLQYAAMAWLLVAPLLLYGVAAVSHIVLMIFGGKGSWFGARLALFWSLLASTPLWLFYGMVRGFIGEGPAEQAVGAILLIGFGVIWLLSLLEAEGMTRVKTAEGSPKS</sequence>
<feature type="transmembrane region" description="Helical" evidence="1">
    <location>
        <begin position="71"/>
        <end position="95"/>
    </location>
</feature>
<dbReference type="AlphaFoldDB" id="A0A917ADU0"/>
<dbReference type="Proteomes" id="UP000606730">
    <property type="component" value="Unassembled WGS sequence"/>
</dbReference>
<evidence type="ECO:0000313" key="3">
    <source>
        <dbReference type="Proteomes" id="UP000606730"/>
    </source>
</evidence>
<evidence type="ECO:0000313" key="2">
    <source>
        <dbReference type="EMBL" id="GGE41322.1"/>
    </source>
</evidence>
<protein>
    <recommendedName>
        <fullName evidence="4">Yip1 domain-containing protein</fullName>
    </recommendedName>
</protein>
<reference evidence="2" key="2">
    <citation type="submission" date="2020-09" db="EMBL/GenBank/DDBJ databases">
        <authorList>
            <person name="Sun Q."/>
            <person name="Zhou Y."/>
        </authorList>
    </citation>
    <scope>NUCLEOTIDE SEQUENCE</scope>
    <source>
        <strain evidence="2">CGMCC 1.16012</strain>
    </source>
</reference>